<evidence type="ECO:0008006" key="3">
    <source>
        <dbReference type="Google" id="ProtNLM"/>
    </source>
</evidence>
<dbReference type="Proteomes" id="UP000004295">
    <property type="component" value="Unassembled WGS sequence"/>
</dbReference>
<name>C3J8R9_POREA</name>
<dbReference type="PROSITE" id="PS51257">
    <property type="entry name" value="PROKAR_LIPOPROTEIN"/>
    <property type="match status" value="1"/>
</dbReference>
<accession>C3J8R9</accession>
<keyword evidence="2" id="KW-1185">Reference proteome</keyword>
<organism evidence="1 2">
    <name type="scientific">Porphyromonas endodontalis (strain ATCC 35406 / DSM 24491 / JCM 8526 / CCUG 16442 / BCRC 14492 / NCTC 13058 / HG 370)</name>
    <name type="common">Bacteroides endodontalis</name>
    <dbReference type="NCBI Taxonomy" id="553175"/>
    <lineage>
        <taxon>Bacteria</taxon>
        <taxon>Pseudomonadati</taxon>
        <taxon>Bacteroidota</taxon>
        <taxon>Bacteroidia</taxon>
        <taxon>Bacteroidales</taxon>
        <taxon>Porphyromonadaceae</taxon>
        <taxon>Porphyromonas</taxon>
    </lineage>
</organism>
<dbReference type="EMBL" id="ACNN01000007">
    <property type="protein sequence ID" value="EEN83376.1"/>
    <property type="molecule type" value="Genomic_DNA"/>
</dbReference>
<sequence>MKKFFQLKFTLLPAMLVLLLAGCNLIETPLVETPIQAPGRPDGTLEIVVTVLDSQNKPLEGMVLELIEMPLEREVSASAETNVRGVAKLSKDVYIANVMQPIHLRVRDAKASGRDYMYRPWYGTIQLSKGDFVRKKARKELVVHLERMGVSHASGSLEPNV</sequence>
<gene>
    <name evidence="1" type="ORF">POREN0001_0589</name>
</gene>
<proteinExistence type="predicted"/>
<protein>
    <recommendedName>
        <fullName evidence="3">Lipoprotein</fullName>
    </recommendedName>
</protein>
<dbReference type="RefSeq" id="WP_004332401.1">
    <property type="nucleotide sequence ID" value="NZ_ACNN01000007.1"/>
</dbReference>
<evidence type="ECO:0000313" key="1">
    <source>
        <dbReference type="EMBL" id="EEN83376.1"/>
    </source>
</evidence>
<dbReference type="GeneID" id="93364953"/>
<evidence type="ECO:0000313" key="2">
    <source>
        <dbReference type="Proteomes" id="UP000004295"/>
    </source>
</evidence>
<comment type="caution">
    <text evidence="1">The sequence shown here is derived from an EMBL/GenBank/DDBJ whole genome shotgun (WGS) entry which is preliminary data.</text>
</comment>
<reference evidence="1 2" key="1">
    <citation type="submission" date="2009-04" db="EMBL/GenBank/DDBJ databases">
        <authorList>
            <person name="Sebastian Y."/>
            <person name="Madupu R."/>
            <person name="Durkin A.S."/>
            <person name="Torralba M."/>
            <person name="Methe B."/>
            <person name="Sutton G.G."/>
            <person name="Strausberg R.L."/>
            <person name="Nelson K.E."/>
        </authorList>
    </citation>
    <scope>NUCLEOTIDE SEQUENCE [LARGE SCALE GENOMIC DNA]</scope>
    <source>
        <strain evidence="2">ATCC 35406 / BCRC 14492 / JCM 8526 / NCTC 13058 / HG 370</strain>
    </source>
</reference>
<dbReference type="STRING" id="553175.POREN0001_0589"/>
<dbReference type="AlphaFoldDB" id="C3J8R9"/>